<accession>A0AAP0I7Z8</accession>
<keyword evidence="2" id="KW-1185">Reference proteome</keyword>
<organism evidence="1 2">
    <name type="scientific">Stephania japonica</name>
    <dbReference type="NCBI Taxonomy" id="461633"/>
    <lineage>
        <taxon>Eukaryota</taxon>
        <taxon>Viridiplantae</taxon>
        <taxon>Streptophyta</taxon>
        <taxon>Embryophyta</taxon>
        <taxon>Tracheophyta</taxon>
        <taxon>Spermatophyta</taxon>
        <taxon>Magnoliopsida</taxon>
        <taxon>Ranunculales</taxon>
        <taxon>Menispermaceae</taxon>
        <taxon>Menispermoideae</taxon>
        <taxon>Cissampelideae</taxon>
        <taxon>Stephania</taxon>
    </lineage>
</organism>
<evidence type="ECO:0000313" key="1">
    <source>
        <dbReference type="EMBL" id="KAK9110041.1"/>
    </source>
</evidence>
<proteinExistence type="predicted"/>
<reference evidence="1 2" key="1">
    <citation type="submission" date="2024-01" db="EMBL/GenBank/DDBJ databases">
        <title>Genome assemblies of Stephania.</title>
        <authorList>
            <person name="Yang L."/>
        </authorList>
    </citation>
    <scope>NUCLEOTIDE SEQUENCE [LARGE SCALE GENOMIC DNA]</scope>
    <source>
        <strain evidence="1">QJT</strain>
        <tissue evidence="1">Leaf</tissue>
    </source>
</reference>
<evidence type="ECO:0000313" key="2">
    <source>
        <dbReference type="Proteomes" id="UP001417504"/>
    </source>
</evidence>
<dbReference type="EMBL" id="JBBNAE010000007">
    <property type="protein sequence ID" value="KAK9110041.1"/>
    <property type="molecule type" value="Genomic_DNA"/>
</dbReference>
<protein>
    <submittedName>
        <fullName evidence="1">Uncharacterized protein</fullName>
    </submittedName>
</protein>
<gene>
    <name evidence="1" type="ORF">Sjap_018101</name>
</gene>
<dbReference type="Proteomes" id="UP001417504">
    <property type="component" value="Unassembled WGS sequence"/>
</dbReference>
<name>A0AAP0I7Z8_9MAGN</name>
<comment type="caution">
    <text evidence="1">The sequence shown here is derived from an EMBL/GenBank/DDBJ whole genome shotgun (WGS) entry which is preliminary data.</text>
</comment>
<dbReference type="AlphaFoldDB" id="A0AAP0I7Z8"/>
<sequence>MPNLDIFGFILLFIEPFILDDDWSVYEYHLLSKLKRSPILSFQVPSQVC</sequence>